<keyword evidence="3" id="KW-0694">RNA-binding</keyword>
<dbReference type="NCBIfam" id="TIGR01044">
    <property type="entry name" value="rplV_bact"/>
    <property type="match status" value="1"/>
</dbReference>
<sequence>MIRLIDSSRRQHQMSMPVRMSSRIWVGLASQLASPTAAGEFERAGRRSLHLSYSGLGRCRRPPPRELDTMVGWQRCLRSVLRQVNTMMERNGRSSAIGYDACTKLYSPGQFAHPWIASDISSARIGRPSYQYLQHLQISSSRKLFAEEDVNIVPISSPLTPLTGDPTKTAKKDELLKPLRVQAIKKDIRQSPKKVNLVAQLVRGMRVEDALLQLQVTVKRAAKTVYQVIHSARANAAHNHGLNPDRLLVDEAFVGKGVNLKRISYHAKGRSGIMVRPKCRLTVVVRETTPEEEAKIAKLRVSNFKKLTRRERQLFPHQLIETTPRWGRKREAAAPV</sequence>
<dbReference type="InterPro" id="IPR036394">
    <property type="entry name" value="Ribosomal_uL22_sf"/>
</dbReference>
<dbReference type="HAMAP" id="MF_01331_B">
    <property type="entry name" value="Ribosomal_uL22_B"/>
    <property type="match status" value="1"/>
</dbReference>
<accession>A0AAV8PMZ4</accession>
<dbReference type="SUPFAM" id="SSF54843">
    <property type="entry name" value="Ribosomal protein L22"/>
    <property type="match status" value="1"/>
</dbReference>
<evidence type="ECO:0000256" key="6">
    <source>
        <dbReference type="ARBA" id="ARBA00035285"/>
    </source>
</evidence>
<evidence type="ECO:0000256" key="5">
    <source>
        <dbReference type="ARBA" id="ARBA00023274"/>
    </source>
</evidence>
<protein>
    <recommendedName>
        <fullName evidence="6">Large ribosomal subunit protein uL22c</fullName>
    </recommendedName>
</protein>
<dbReference type="GO" id="GO:0005762">
    <property type="term" value="C:mitochondrial large ribosomal subunit"/>
    <property type="evidence" value="ECO:0007669"/>
    <property type="project" value="TreeGrafter"/>
</dbReference>
<dbReference type="FunFam" id="3.90.470.10:FF:000013">
    <property type="entry name" value="50S ribosomal protein L22"/>
    <property type="match status" value="1"/>
</dbReference>
<dbReference type="GO" id="GO:0006412">
    <property type="term" value="P:translation"/>
    <property type="evidence" value="ECO:0007669"/>
    <property type="project" value="InterPro"/>
</dbReference>
<proteinExistence type="inferred from homology"/>
<keyword evidence="5 7" id="KW-0687">Ribonucleoprotein</keyword>
<organism evidence="8 9">
    <name type="scientific">Ensete ventricosum</name>
    <name type="common">Abyssinian banana</name>
    <name type="synonym">Musa ensete</name>
    <dbReference type="NCBI Taxonomy" id="4639"/>
    <lineage>
        <taxon>Eukaryota</taxon>
        <taxon>Viridiplantae</taxon>
        <taxon>Streptophyta</taxon>
        <taxon>Embryophyta</taxon>
        <taxon>Tracheophyta</taxon>
        <taxon>Spermatophyta</taxon>
        <taxon>Magnoliopsida</taxon>
        <taxon>Liliopsida</taxon>
        <taxon>Zingiberales</taxon>
        <taxon>Musaceae</taxon>
        <taxon>Ensete</taxon>
    </lineage>
</organism>
<dbReference type="Proteomes" id="UP001222027">
    <property type="component" value="Unassembled WGS sequence"/>
</dbReference>
<dbReference type="InterPro" id="IPR047867">
    <property type="entry name" value="Ribosomal_uL22_bac/org-type"/>
</dbReference>
<evidence type="ECO:0000256" key="1">
    <source>
        <dbReference type="ARBA" id="ARBA00009451"/>
    </source>
</evidence>
<evidence type="ECO:0000256" key="3">
    <source>
        <dbReference type="ARBA" id="ARBA00022884"/>
    </source>
</evidence>
<reference evidence="8 9" key="1">
    <citation type="submission" date="2022-12" db="EMBL/GenBank/DDBJ databases">
        <title>Chromosome-scale assembly of the Ensete ventricosum genome.</title>
        <authorList>
            <person name="Dussert Y."/>
            <person name="Stocks J."/>
            <person name="Wendawek A."/>
            <person name="Woldeyes F."/>
            <person name="Nichols R.A."/>
            <person name="Borrell J.S."/>
        </authorList>
    </citation>
    <scope>NUCLEOTIDE SEQUENCE [LARGE SCALE GENOMIC DNA]</scope>
    <source>
        <strain evidence="9">cv. Maze</strain>
        <tissue evidence="8">Seeds</tissue>
    </source>
</reference>
<dbReference type="InterPro" id="IPR005727">
    <property type="entry name" value="Ribosomal_uL22_bac/chlpt-type"/>
</dbReference>
<dbReference type="GO" id="GO:0019843">
    <property type="term" value="F:rRNA binding"/>
    <property type="evidence" value="ECO:0007669"/>
    <property type="project" value="UniProtKB-KW"/>
</dbReference>
<dbReference type="CDD" id="cd00336">
    <property type="entry name" value="Ribosomal_L22"/>
    <property type="match status" value="1"/>
</dbReference>
<dbReference type="PANTHER" id="PTHR13501:SF8">
    <property type="entry name" value="LARGE RIBOSOMAL SUBUNIT PROTEIN UL22M"/>
    <property type="match status" value="1"/>
</dbReference>
<dbReference type="PANTHER" id="PTHR13501">
    <property type="entry name" value="CHLOROPLAST 50S RIBOSOMAL PROTEIN L22-RELATED"/>
    <property type="match status" value="1"/>
</dbReference>
<keyword evidence="2" id="KW-0699">rRNA-binding</keyword>
<evidence type="ECO:0000256" key="2">
    <source>
        <dbReference type="ARBA" id="ARBA00022730"/>
    </source>
</evidence>
<gene>
    <name evidence="8" type="ORF">OPV22_032498</name>
</gene>
<keyword evidence="9" id="KW-1185">Reference proteome</keyword>
<evidence type="ECO:0000256" key="7">
    <source>
        <dbReference type="RuleBase" id="RU004005"/>
    </source>
</evidence>
<name>A0AAV8PMZ4_ENSVE</name>
<comment type="caution">
    <text evidence="8">The sequence shown here is derived from an EMBL/GenBank/DDBJ whole genome shotgun (WGS) entry which is preliminary data.</text>
</comment>
<keyword evidence="4 7" id="KW-0689">Ribosomal protein</keyword>
<evidence type="ECO:0000256" key="4">
    <source>
        <dbReference type="ARBA" id="ARBA00022980"/>
    </source>
</evidence>
<dbReference type="Gene3D" id="3.90.470.10">
    <property type="entry name" value="Ribosomal protein L22/L17"/>
    <property type="match status" value="1"/>
</dbReference>
<comment type="similarity">
    <text evidence="1 7">Belongs to the universal ribosomal protein uL22 family.</text>
</comment>
<dbReference type="EMBL" id="JAQQAF010000009">
    <property type="protein sequence ID" value="KAJ8459572.1"/>
    <property type="molecule type" value="Genomic_DNA"/>
</dbReference>
<dbReference type="Pfam" id="PF00237">
    <property type="entry name" value="Ribosomal_L22"/>
    <property type="match status" value="1"/>
</dbReference>
<dbReference type="InterPro" id="IPR001063">
    <property type="entry name" value="Ribosomal_uL22"/>
</dbReference>
<dbReference type="GO" id="GO:0003735">
    <property type="term" value="F:structural constituent of ribosome"/>
    <property type="evidence" value="ECO:0007669"/>
    <property type="project" value="InterPro"/>
</dbReference>
<dbReference type="AlphaFoldDB" id="A0AAV8PMZ4"/>
<evidence type="ECO:0000313" key="8">
    <source>
        <dbReference type="EMBL" id="KAJ8459572.1"/>
    </source>
</evidence>
<evidence type="ECO:0000313" key="9">
    <source>
        <dbReference type="Proteomes" id="UP001222027"/>
    </source>
</evidence>